<accession>A0A067SGZ9</accession>
<dbReference type="PANTHER" id="PTHR37919">
    <property type="entry name" value="PROTEIN CBG05606"/>
    <property type="match status" value="1"/>
</dbReference>
<dbReference type="HOGENOM" id="CLU_076143_2_1_1"/>
<name>A0A067SGZ9_GALM3</name>
<keyword evidence="1" id="KW-1133">Transmembrane helix</keyword>
<keyword evidence="3" id="KW-1185">Reference proteome</keyword>
<feature type="transmembrane region" description="Helical" evidence="1">
    <location>
        <begin position="136"/>
        <end position="155"/>
    </location>
</feature>
<reference evidence="3" key="1">
    <citation type="journal article" date="2014" name="Proc. Natl. Acad. Sci. U.S.A.">
        <title>Extensive sampling of basidiomycete genomes demonstrates inadequacy of the white-rot/brown-rot paradigm for wood decay fungi.</title>
        <authorList>
            <person name="Riley R."/>
            <person name="Salamov A.A."/>
            <person name="Brown D.W."/>
            <person name="Nagy L.G."/>
            <person name="Floudas D."/>
            <person name="Held B.W."/>
            <person name="Levasseur A."/>
            <person name="Lombard V."/>
            <person name="Morin E."/>
            <person name="Otillar R."/>
            <person name="Lindquist E.A."/>
            <person name="Sun H."/>
            <person name="LaButti K.M."/>
            <person name="Schmutz J."/>
            <person name="Jabbour D."/>
            <person name="Luo H."/>
            <person name="Baker S.E."/>
            <person name="Pisabarro A.G."/>
            <person name="Walton J.D."/>
            <person name="Blanchette R.A."/>
            <person name="Henrissat B."/>
            <person name="Martin F."/>
            <person name="Cullen D."/>
            <person name="Hibbett D.S."/>
            <person name="Grigoriev I.V."/>
        </authorList>
    </citation>
    <scope>NUCLEOTIDE SEQUENCE [LARGE SCALE GENOMIC DNA]</scope>
    <source>
        <strain evidence="3">CBS 339.88</strain>
    </source>
</reference>
<evidence type="ECO:0000256" key="1">
    <source>
        <dbReference type="SAM" id="Phobius"/>
    </source>
</evidence>
<evidence type="ECO:0000313" key="3">
    <source>
        <dbReference type="Proteomes" id="UP000027222"/>
    </source>
</evidence>
<dbReference type="Proteomes" id="UP000027222">
    <property type="component" value="Unassembled WGS sequence"/>
</dbReference>
<evidence type="ECO:0008006" key="4">
    <source>
        <dbReference type="Google" id="ProtNLM"/>
    </source>
</evidence>
<proteinExistence type="predicted"/>
<protein>
    <recommendedName>
        <fullName evidence="4">EXPERA domain-containing protein</fullName>
    </recommendedName>
</protein>
<keyword evidence="1" id="KW-0812">Transmembrane</keyword>
<keyword evidence="1" id="KW-0472">Membrane</keyword>
<dbReference type="STRING" id="685588.A0A067SGZ9"/>
<dbReference type="EMBL" id="KL142398">
    <property type="protein sequence ID" value="KDR70191.1"/>
    <property type="molecule type" value="Genomic_DNA"/>
</dbReference>
<dbReference type="OrthoDB" id="60858at2759"/>
<gene>
    <name evidence="2" type="ORF">GALMADRAFT_255048</name>
</gene>
<sequence length="181" mass="20624">MPVKTHKWISLWFILTVPVIAWDVGYCFMRPRSMKGGDLHWIWKPYALYQEVDYVYGIPALEAGNGFTNAQSLLNVIETIMNICYVYLAHVAQWPGAPIIGFGAALMTLSKTVLYWAQEYYCGFCAVGHNNWSDLFLLWIIPNGLWIIVPIFIIAQFGKDLTQALNFADAQSRKIANGKRQ</sequence>
<evidence type="ECO:0000313" key="2">
    <source>
        <dbReference type="EMBL" id="KDR70191.1"/>
    </source>
</evidence>
<dbReference type="AlphaFoldDB" id="A0A067SGZ9"/>
<organism evidence="2 3">
    <name type="scientific">Galerina marginata (strain CBS 339.88)</name>
    <dbReference type="NCBI Taxonomy" id="685588"/>
    <lineage>
        <taxon>Eukaryota</taxon>
        <taxon>Fungi</taxon>
        <taxon>Dikarya</taxon>
        <taxon>Basidiomycota</taxon>
        <taxon>Agaricomycotina</taxon>
        <taxon>Agaricomycetes</taxon>
        <taxon>Agaricomycetidae</taxon>
        <taxon>Agaricales</taxon>
        <taxon>Agaricineae</taxon>
        <taxon>Strophariaceae</taxon>
        <taxon>Galerina</taxon>
    </lineage>
</organism>
<feature type="transmembrane region" description="Helical" evidence="1">
    <location>
        <begin position="12"/>
        <end position="29"/>
    </location>
</feature>
<dbReference type="PANTHER" id="PTHR37919:SF2">
    <property type="entry name" value="EXPERA DOMAIN-CONTAINING PROTEIN"/>
    <property type="match status" value="1"/>
</dbReference>